<dbReference type="EMBL" id="FNBJ01000053">
    <property type="protein sequence ID" value="SDG15356.1"/>
    <property type="molecule type" value="Genomic_DNA"/>
</dbReference>
<dbReference type="Proteomes" id="UP000295758">
    <property type="component" value="Unassembled WGS sequence"/>
</dbReference>
<dbReference type="InterPro" id="IPR025354">
    <property type="entry name" value="DUF4258"/>
</dbReference>
<evidence type="ECO:0000313" key="2">
    <source>
        <dbReference type="EMBL" id="SDG15356.1"/>
    </source>
</evidence>
<evidence type="ECO:0000313" key="10">
    <source>
        <dbReference type="Proteomes" id="UP000295472"/>
    </source>
</evidence>
<dbReference type="Proteomes" id="UP000324896">
    <property type="component" value="Unassembled WGS sequence"/>
</dbReference>
<name>A0A1G6MUB6_9FIRM</name>
<organism evidence="1 12">
    <name type="scientific">Halanaerobium congolense</name>
    <dbReference type="NCBI Taxonomy" id="54121"/>
    <lineage>
        <taxon>Bacteria</taxon>
        <taxon>Bacillati</taxon>
        <taxon>Bacillota</taxon>
        <taxon>Clostridia</taxon>
        <taxon>Halanaerobiales</taxon>
        <taxon>Halanaerobiaceae</taxon>
        <taxon>Halanaerobium</taxon>
    </lineage>
</organism>
<dbReference type="OrthoDB" id="964236at2"/>
<evidence type="ECO:0000313" key="6">
    <source>
        <dbReference type="EMBL" id="TDX43671.1"/>
    </source>
</evidence>
<evidence type="ECO:0000313" key="7">
    <source>
        <dbReference type="Proteomes" id="UP000198612"/>
    </source>
</evidence>
<dbReference type="EMBL" id="SOEF01000015">
    <property type="protein sequence ID" value="TDX43671.1"/>
    <property type="molecule type" value="Genomic_DNA"/>
</dbReference>
<evidence type="ECO:0000313" key="1">
    <source>
        <dbReference type="EMBL" id="SDC58787.1"/>
    </source>
</evidence>
<evidence type="ECO:0000313" key="8">
    <source>
        <dbReference type="Proteomes" id="UP000198945"/>
    </source>
</evidence>
<dbReference type="STRING" id="54121.SAMN04515653_1435"/>
<accession>A0A1G6MUB6</accession>
<evidence type="ECO:0000313" key="12">
    <source>
        <dbReference type="Proteomes" id="UP000324896"/>
    </source>
</evidence>
<sequence length="101" mass="12248">MDLNRIIQLLESEKINWSQHILKKMQKRRIKINDIMFSIKNGEIIENYPDDYPYPSCLVLGYNKEKKPIHIVCAVGNNKLWMITTYYPDEEIWEDDFKNRR</sequence>
<dbReference type="EMBL" id="FNEH01000042">
    <property type="protein sequence ID" value="SDJ29917.1"/>
    <property type="molecule type" value="Genomic_DNA"/>
</dbReference>
<evidence type="ECO:0000313" key="9">
    <source>
        <dbReference type="Proteomes" id="UP000199519"/>
    </source>
</evidence>
<dbReference type="Proteomes" id="UP000198945">
    <property type="component" value="Unassembled WGS sequence"/>
</dbReference>
<gene>
    <name evidence="5" type="ORF">BY453_1482</name>
    <name evidence="6" type="ORF">C7954_11552</name>
    <name evidence="1" type="ORF">SAMN04488597_10967</name>
    <name evidence="2" type="ORF">SAMN04488598_1535</name>
    <name evidence="4" type="ORF">SAMN04515652_1515</name>
    <name evidence="3" type="ORF">SAMN04515654_1425</name>
</gene>
<reference evidence="5 11" key="3">
    <citation type="submission" date="2019-03" db="EMBL/GenBank/DDBJ databases">
        <title>Deep subsurface shale carbon reservoir microbial communities from Ohio and West Virginia, USA.</title>
        <authorList>
            <person name="Wrighton K."/>
        </authorList>
    </citation>
    <scope>NUCLEOTIDE SEQUENCE [LARGE SCALE GENOMIC DNA]</scope>
    <source>
        <strain evidence="5 11">UTICA-S4D12</strain>
    </source>
</reference>
<dbReference type="RefSeq" id="WP_073160335.1">
    <property type="nucleotide sequence ID" value="NZ_FMYT01000009.1"/>
</dbReference>
<dbReference type="AlphaFoldDB" id="A0A1G6MUB6"/>
<dbReference type="EMBL" id="SOAA01000048">
    <property type="protein sequence ID" value="TDS25699.1"/>
    <property type="molecule type" value="Genomic_DNA"/>
</dbReference>
<dbReference type="Proteomes" id="UP000198612">
    <property type="component" value="Unassembled WGS sequence"/>
</dbReference>
<evidence type="ECO:0000313" key="5">
    <source>
        <dbReference type="EMBL" id="TDS25699.1"/>
    </source>
</evidence>
<dbReference type="EMBL" id="FOHG01000051">
    <property type="protein sequence ID" value="SET25348.1"/>
    <property type="molecule type" value="Genomic_DNA"/>
</dbReference>
<reference evidence="6 10" key="4">
    <citation type="submission" date="2019-03" db="EMBL/GenBank/DDBJ databases">
        <title>Subsurface microbial communities from deep shales in Ohio and West Virginia, USA.</title>
        <authorList>
            <person name="Wrighton K."/>
        </authorList>
    </citation>
    <scope>NUCLEOTIDE SEQUENCE [LARGE SCALE GENOMIC DNA]</scope>
    <source>
        <strain evidence="6 10">DSMZ 11287</strain>
    </source>
</reference>
<reference evidence="7 9" key="2">
    <citation type="submission" date="2016-10" db="EMBL/GenBank/DDBJ databases">
        <authorList>
            <person name="Varghese N."/>
            <person name="Submissions S."/>
        </authorList>
    </citation>
    <scope>NUCLEOTIDE SEQUENCE [LARGE SCALE GENOMIC DNA]</scope>
    <source>
        <strain evidence="1 12">WG10</strain>
        <strain evidence="2 9">WG2</strain>
        <strain evidence="4 7">WG5</strain>
    </source>
</reference>
<dbReference type="Proteomes" id="UP000295472">
    <property type="component" value="Unassembled WGS sequence"/>
</dbReference>
<evidence type="ECO:0000313" key="3">
    <source>
        <dbReference type="EMBL" id="SDJ29917.1"/>
    </source>
</evidence>
<protein>
    <submittedName>
        <fullName evidence="5">Uncharacterized protein DUF4258</fullName>
    </submittedName>
</protein>
<reference evidence="3 8" key="1">
    <citation type="submission" date="2016-10" db="EMBL/GenBank/DDBJ databases">
        <authorList>
            <person name="de Groot N.N."/>
        </authorList>
    </citation>
    <scope>NUCLEOTIDE SEQUENCE [LARGE SCALE GENOMIC DNA]</scope>
    <source>
        <strain evidence="3 8">WG7</strain>
    </source>
</reference>
<keyword evidence="9" id="KW-1185">Reference proteome</keyword>
<dbReference type="EMBL" id="FMYT01000009">
    <property type="protein sequence ID" value="SDC58787.1"/>
    <property type="molecule type" value="Genomic_DNA"/>
</dbReference>
<dbReference type="Pfam" id="PF14076">
    <property type="entry name" value="DUF4258"/>
    <property type="match status" value="1"/>
</dbReference>
<evidence type="ECO:0000313" key="11">
    <source>
        <dbReference type="Proteomes" id="UP000295758"/>
    </source>
</evidence>
<dbReference type="GeneID" id="57012774"/>
<proteinExistence type="predicted"/>
<evidence type="ECO:0000313" key="4">
    <source>
        <dbReference type="EMBL" id="SET25348.1"/>
    </source>
</evidence>
<dbReference type="Proteomes" id="UP000199519">
    <property type="component" value="Unassembled WGS sequence"/>
</dbReference>